<reference evidence="6 7" key="1">
    <citation type="journal article" date="2019" name="Proc. Natl. Acad. Sci. U.S.A.">
        <title>Regulatory changes in pterin and carotenoid genes underlie balanced color polymorphisms in the wall lizard.</title>
        <authorList>
            <person name="Andrade P."/>
            <person name="Pinho C."/>
            <person name="Perez I de Lanuza G."/>
            <person name="Afonso S."/>
            <person name="Brejcha J."/>
            <person name="Rubin C.J."/>
            <person name="Wallerman O."/>
            <person name="Pereira P."/>
            <person name="Sabatino S.J."/>
            <person name="Bellati A."/>
            <person name="Pellitteri-Rosa D."/>
            <person name="Bosakova Z."/>
            <person name="Bunikis I."/>
            <person name="Carretero M.A."/>
            <person name="Feiner N."/>
            <person name="Marsik P."/>
            <person name="Pauperio F."/>
            <person name="Salvi D."/>
            <person name="Soler L."/>
            <person name="While G.M."/>
            <person name="Uller T."/>
            <person name="Font E."/>
            <person name="Andersson L."/>
            <person name="Carneiro M."/>
        </authorList>
    </citation>
    <scope>NUCLEOTIDE SEQUENCE</scope>
</reference>
<dbReference type="SUPFAM" id="SSF56436">
    <property type="entry name" value="C-type lectin-like"/>
    <property type="match status" value="1"/>
</dbReference>
<dbReference type="PANTHER" id="PTHR15028">
    <property type="entry name" value="CD72-RELATED"/>
    <property type="match status" value="1"/>
</dbReference>
<evidence type="ECO:0000313" key="7">
    <source>
        <dbReference type="Proteomes" id="UP000472272"/>
    </source>
</evidence>
<reference evidence="6" key="3">
    <citation type="submission" date="2025-09" db="UniProtKB">
        <authorList>
            <consortium name="Ensembl"/>
        </authorList>
    </citation>
    <scope>IDENTIFICATION</scope>
</reference>
<dbReference type="InterPro" id="IPR016186">
    <property type="entry name" value="C-type_lectin-like/link_sf"/>
</dbReference>
<dbReference type="Ensembl" id="ENSPMRT00000014685.1">
    <property type="protein sequence ID" value="ENSPMRP00000013743.1"/>
    <property type="gene ID" value="ENSPMRG00000009219.1"/>
</dbReference>
<keyword evidence="4" id="KW-0812">Transmembrane</keyword>
<dbReference type="PROSITE" id="PS50041">
    <property type="entry name" value="C_TYPE_LECTIN_2"/>
    <property type="match status" value="1"/>
</dbReference>
<protein>
    <recommendedName>
        <fullName evidence="5">C-type lectin domain-containing protein</fullName>
    </recommendedName>
</protein>
<organism evidence="6 7">
    <name type="scientific">Podarcis muralis</name>
    <name type="common">Wall lizard</name>
    <name type="synonym">Lacerta muralis</name>
    <dbReference type="NCBI Taxonomy" id="64176"/>
    <lineage>
        <taxon>Eukaryota</taxon>
        <taxon>Metazoa</taxon>
        <taxon>Chordata</taxon>
        <taxon>Craniata</taxon>
        <taxon>Vertebrata</taxon>
        <taxon>Euteleostomi</taxon>
        <taxon>Lepidosauria</taxon>
        <taxon>Squamata</taxon>
        <taxon>Bifurcata</taxon>
        <taxon>Unidentata</taxon>
        <taxon>Episquamata</taxon>
        <taxon>Laterata</taxon>
        <taxon>Lacertibaenia</taxon>
        <taxon>Lacertidae</taxon>
        <taxon>Podarcis</taxon>
    </lineage>
</organism>
<evidence type="ECO:0000256" key="3">
    <source>
        <dbReference type="SAM" id="Coils"/>
    </source>
</evidence>
<sequence>DSGRFLWRRSSSKVLSVCPNLPTALQLFQYYGKVYCSFPSPFPETTEEELAYENVQGAKPEEEKAPSSLEPAKGPRRQTYYAAVALLAVSLFFFATTVGFAVGYWQVSRQFGEASQAHAANSSALAQRIRTKEESLAQAREMLREAKAGLEHAREELRRAECNLTLLRQDQGRLEEKNREMETNLTHARSCQQIGCCPPQWKLFRWKCLWISAEKRTWEESKTDCAKNESLLLILRGPWSAEELQRSQVLMNSLRSTSFWIGLQGIRRWVDNSLYSG</sequence>
<feature type="coiled-coil region" evidence="3">
    <location>
        <begin position="129"/>
        <end position="184"/>
    </location>
</feature>
<reference evidence="6" key="2">
    <citation type="submission" date="2025-08" db="UniProtKB">
        <authorList>
            <consortium name="Ensembl"/>
        </authorList>
    </citation>
    <scope>IDENTIFICATION</scope>
</reference>
<evidence type="ECO:0000256" key="1">
    <source>
        <dbReference type="ARBA" id="ARBA00004613"/>
    </source>
</evidence>
<evidence type="ECO:0000259" key="5">
    <source>
        <dbReference type="PROSITE" id="PS50041"/>
    </source>
</evidence>
<dbReference type="PANTHER" id="PTHR15028:SF6">
    <property type="entry name" value="B-CELL DIFFERENTIATION ANTIGEN CD72"/>
    <property type="match status" value="1"/>
</dbReference>
<dbReference type="InterPro" id="IPR039689">
    <property type="entry name" value="CD72"/>
</dbReference>
<dbReference type="Gene3D" id="3.10.100.10">
    <property type="entry name" value="Mannose-Binding Protein A, subunit A"/>
    <property type="match status" value="1"/>
</dbReference>
<dbReference type="GO" id="GO:0005576">
    <property type="term" value="C:extracellular region"/>
    <property type="evidence" value="ECO:0007669"/>
    <property type="project" value="UniProtKB-SubCell"/>
</dbReference>
<feature type="transmembrane region" description="Helical" evidence="4">
    <location>
        <begin position="80"/>
        <end position="105"/>
    </location>
</feature>
<dbReference type="GeneTree" id="ENSGT00390000003668"/>
<keyword evidence="2" id="KW-0964">Secreted</keyword>
<keyword evidence="3" id="KW-0175">Coiled coil</keyword>
<dbReference type="OMA" id="METNLTH"/>
<dbReference type="Proteomes" id="UP000472272">
    <property type="component" value="Chromosome 8"/>
</dbReference>
<evidence type="ECO:0000313" key="6">
    <source>
        <dbReference type="Ensembl" id="ENSPMRP00000013743.1"/>
    </source>
</evidence>
<keyword evidence="4" id="KW-0472">Membrane</keyword>
<name>A0A670INM1_PODMU</name>
<accession>A0A670INM1</accession>
<dbReference type="AlphaFoldDB" id="A0A670INM1"/>
<feature type="domain" description="C-type lectin" evidence="5">
    <location>
        <begin position="204"/>
        <end position="277"/>
    </location>
</feature>
<keyword evidence="4" id="KW-1133">Transmembrane helix</keyword>
<proteinExistence type="predicted"/>
<keyword evidence="7" id="KW-1185">Reference proteome</keyword>
<evidence type="ECO:0000256" key="4">
    <source>
        <dbReference type="SAM" id="Phobius"/>
    </source>
</evidence>
<dbReference type="InterPro" id="IPR016187">
    <property type="entry name" value="CTDL_fold"/>
</dbReference>
<dbReference type="GO" id="GO:0004888">
    <property type="term" value="F:transmembrane signaling receptor activity"/>
    <property type="evidence" value="ECO:0007669"/>
    <property type="project" value="InterPro"/>
</dbReference>
<comment type="subcellular location">
    <subcellularLocation>
        <location evidence="1">Secreted</location>
    </subcellularLocation>
</comment>
<dbReference type="GO" id="GO:0005886">
    <property type="term" value="C:plasma membrane"/>
    <property type="evidence" value="ECO:0007669"/>
    <property type="project" value="InterPro"/>
</dbReference>
<evidence type="ECO:0000256" key="2">
    <source>
        <dbReference type="ARBA" id="ARBA00022525"/>
    </source>
</evidence>
<dbReference type="InterPro" id="IPR001304">
    <property type="entry name" value="C-type_lectin-like"/>
</dbReference>